<dbReference type="Gene3D" id="3.40.50.150">
    <property type="entry name" value="Vaccinia Virus protein VP39"/>
    <property type="match status" value="1"/>
</dbReference>
<keyword evidence="2" id="KW-0489">Methyltransferase</keyword>
<name>A0A1G9EWQ7_9HYPH</name>
<evidence type="ECO:0000313" key="2">
    <source>
        <dbReference type="EMBL" id="SDK80574.1"/>
    </source>
</evidence>
<keyword evidence="3" id="KW-1185">Reference proteome</keyword>
<dbReference type="Proteomes" id="UP000198894">
    <property type="component" value="Unassembled WGS sequence"/>
</dbReference>
<dbReference type="CDD" id="cd02440">
    <property type="entry name" value="AdoMet_MTases"/>
    <property type="match status" value="1"/>
</dbReference>
<dbReference type="SUPFAM" id="SSF53335">
    <property type="entry name" value="S-adenosyl-L-methionine-dependent methyltransferases"/>
    <property type="match status" value="1"/>
</dbReference>
<dbReference type="InterPro" id="IPR029063">
    <property type="entry name" value="SAM-dependent_MTases_sf"/>
</dbReference>
<gene>
    <name evidence="2" type="ORF">SAMN05428953_12110</name>
</gene>
<dbReference type="GO" id="GO:0008168">
    <property type="term" value="F:methyltransferase activity"/>
    <property type="evidence" value="ECO:0007669"/>
    <property type="project" value="UniProtKB-KW"/>
</dbReference>
<keyword evidence="2" id="KW-0808">Transferase</keyword>
<evidence type="ECO:0000313" key="3">
    <source>
        <dbReference type="Proteomes" id="UP000198894"/>
    </source>
</evidence>
<dbReference type="AlphaFoldDB" id="A0A1G9EWQ7"/>
<sequence>MSDELTYGEIYAPIYEKYTTLQGKVAEVDDTVAFLERYCSGGSALELGIGDGRVAVPLSERGVKVDGIDNSRSMLELLAKRTDLIKAWQGDISHFRSEQRYRLVYCVYFTFTLLFTREAQIACLRSAAEALEHEGVLVIELGVPGSDPRVGRQQTTTARLVDHENTILNVAVHDPLNQNLVSTLLWFSGTSVRRLPQRVRYVYHQELDSMAECVGLELAERWGDWARGAFTERSERHILVYRRGSP</sequence>
<feature type="domain" description="Methyltransferase" evidence="1">
    <location>
        <begin position="45"/>
        <end position="135"/>
    </location>
</feature>
<proteinExistence type="predicted"/>
<dbReference type="GO" id="GO:0032259">
    <property type="term" value="P:methylation"/>
    <property type="evidence" value="ECO:0007669"/>
    <property type="project" value="UniProtKB-KW"/>
</dbReference>
<dbReference type="EMBL" id="FNEE01000021">
    <property type="protein sequence ID" value="SDK80574.1"/>
    <property type="molecule type" value="Genomic_DNA"/>
</dbReference>
<organism evidence="2 3">
    <name type="scientific">Mesorhizobium muleiense</name>
    <dbReference type="NCBI Taxonomy" id="1004279"/>
    <lineage>
        <taxon>Bacteria</taxon>
        <taxon>Pseudomonadati</taxon>
        <taxon>Pseudomonadota</taxon>
        <taxon>Alphaproteobacteria</taxon>
        <taxon>Hyphomicrobiales</taxon>
        <taxon>Phyllobacteriaceae</taxon>
        <taxon>Mesorhizobium</taxon>
    </lineage>
</organism>
<dbReference type="RefSeq" id="WP_091598559.1">
    <property type="nucleotide sequence ID" value="NZ_FNEE01000021.1"/>
</dbReference>
<dbReference type="InterPro" id="IPR041698">
    <property type="entry name" value="Methyltransf_25"/>
</dbReference>
<protein>
    <submittedName>
        <fullName evidence="2">Methyltransferase domain-containing protein</fullName>
    </submittedName>
</protein>
<dbReference type="Pfam" id="PF13649">
    <property type="entry name" value="Methyltransf_25"/>
    <property type="match status" value="1"/>
</dbReference>
<evidence type="ECO:0000259" key="1">
    <source>
        <dbReference type="Pfam" id="PF13649"/>
    </source>
</evidence>
<reference evidence="3" key="1">
    <citation type="submission" date="2016-10" db="EMBL/GenBank/DDBJ databases">
        <authorList>
            <person name="Varghese N."/>
            <person name="Submissions S."/>
        </authorList>
    </citation>
    <scope>NUCLEOTIDE SEQUENCE [LARGE SCALE GENOMIC DNA]</scope>
    <source>
        <strain evidence="3">CGMCC 1.11022</strain>
    </source>
</reference>
<accession>A0A1G9EWQ7</accession>